<dbReference type="InterPro" id="IPR003795">
    <property type="entry name" value="DUF192"/>
</dbReference>
<feature type="region of interest" description="Disordered" evidence="1">
    <location>
        <begin position="1"/>
        <end position="23"/>
    </location>
</feature>
<comment type="caution">
    <text evidence="2">The sequence shown here is derived from an EMBL/GenBank/DDBJ whole genome shotgun (WGS) entry which is preliminary data.</text>
</comment>
<feature type="compositionally biased region" description="Polar residues" evidence="1">
    <location>
        <begin position="1"/>
        <end position="21"/>
    </location>
</feature>
<protein>
    <recommendedName>
        <fullName evidence="4">DUF192 domain-containing protein</fullName>
    </recommendedName>
</protein>
<organism evidence="2 3">
    <name type="scientific">Candidatus Roizmanbacteria bacterium RIFCSPHIGHO2_02_FULL_37_24</name>
    <dbReference type="NCBI Taxonomy" id="1802037"/>
    <lineage>
        <taxon>Bacteria</taxon>
        <taxon>Candidatus Roizmaniibacteriota</taxon>
    </lineage>
</organism>
<accession>A0A1F7GXP6</accession>
<dbReference type="Gene3D" id="2.60.120.1140">
    <property type="entry name" value="Protein of unknown function DUF192"/>
    <property type="match status" value="1"/>
</dbReference>
<evidence type="ECO:0008006" key="4">
    <source>
        <dbReference type="Google" id="ProtNLM"/>
    </source>
</evidence>
<dbReference type="Pfam" id="PF02643">
    <property type="entry name" value="DUF192"/>
    <property type="match status" value="1"/>
</dbReference>
<evidence type="ECO:0000313" key="3">
    <source>
        <dbReference type="Proteomes" id="UP000177159"/>
    </source>
</evidence>
<dbReference type="EMBL" id="MFZM01000019">
    <property type="protein sequence ID" value="OGK23574.1"/>
    <property type="molecule type" value="Genomic_DNA"/>
</dbReference>
<gene>
    <name evidence="2" type="ORF">A3C24_00110</name>
</gene>
<name>A0A1F7GXP6_9BACT</name>
<sequence length="138" mass="15762">MLVSSSNYQTSKSQPSSQSDYTEVDVKIGNKPYTLFIADTQEKRVKGLSNNEDLTNNQGMLFVFDTKEYHSFWMKDMKYPLDFIFLDENKVIDIRQNISPDTYPNIITPKSPANKVLEIHAGEVVKSGLNIGDYIDIE</sequence>
<proteinExistence type="predicted"/>
<dbReference type="InterPro" id="IPR038695">
    <property type="entry name" value="Saro_0823-like_sf"/>
</dbReference>
<dbReference type="PANTHER" id="PTHR37953">
    <property type="entry name" value="UPF0127 PROTEIN MJ1496"/>
    <property type="match status" value="1"/>
</dbReference>
<evidence type="ECO:0000313" key="2">
    <source>
        <dbReference type="EMBL" id="OGK23574.1"/>
    </source>
</evidence>
<dbReference type="PANTHER" id="PTHR37953:SF1">
    <property type="entry name" value="UPF0127 PROTEIN MJ1496"/>
    <property type="match status" value="1"/>
</dbReference>
<evidence type="ECO:0000256" key="1">
    <source>
        <dbReference type="SAM" id="MobiDB-lite"/>
    </source>
</evidence>
<dbReference type="AlphaFoldDB" id="A0A1F7GXP6"/>
<reference evidence="2 3" key="1">
    <citation type="journal article" date="2016" name="Nat. Commun.">
        <title>Thousands of microbial genomes shed light on interconnected biogeochemical processes in an aquifer system.</title>
        <authorList>
            <person name="Anantharaman K."/>
            <person name="Brown C.T."/>
            <person name="Hug L.A."/>
            <person name="Sharon I."/>
            <person name="Castelle C.J."/>
            <person name="Probst A.J."/>
            <person name="Thomas B.C."/>
            <person name="Singh A."/>
            <person name="Wilkins M.J."/>
            <person name="Karaoz U."/>
            <person name="Brodie E.L."/>
            <person name="Williams K.H."/>
            <person name="Hubbard S.S."/>
            <person name="Banfield J.F."/>
        </authorList>
    </citation>
    <scope>NUCLEOTIDE SEQUENCE [LARGE SCALE GENOMIC DNA]</scope>
</reference>
<dbReference type="Proteomes" id="UP000177159">
    <property type="component" value="Unassembled WGS sequence"/>
</dbReference>